<dbReference type="Pfam" id="PF02441">
    <property type="entry name" value="Flavoprotein"/>
    <property type="match status" value="1"/>
</dbReference>
<comment type="function">
    <text evidence="3">Catalyzes two sequential steps in the biosynthesis of coenzyme A. In the first step cysteine is conjugated to 4'-phosphopantothenate to form 4-phosphopantothenoylcysteine. In the second step the latter compound is decarboxylated to form 4'-phosphopantotheine.</text>
</comment>
<keyword evidence="3" id="KW-0511">Multifunctional enzyme</keyword>
<comment type="catalytic activity">
    <reaction evidence="3 4">
        <text>N-[(R)-4-phosphopantothenoyl]-L-cysteine + H(+) = (R)-4'-phosphopantetheine + CO2</text>
        <dbReference type="Rhea" id="RHEA:16793"/>
        <dbReference type="ChEBI" id="CHEBI:15378"/>
        <dbReference type="ChEBI" id="CHEBI:16526"/>
        <dbReference type="ChEBI" id="CHEBI:59458"/>
        <dbReference type="ChEBI" id="CHEBI:61723"/>
        <dbReference type="EC" id="4.1.1.36"/>
    </reaction>
</comment>
<accession>A0ABR9VTT0</accession>
<comment type="caution">
    <text evidence="7">The sequence shown here is derived from an EMBL/GenBank/DDBJ whole genome shotgun (WGS) entry which is preliminary data.</text>
</comment>
<organism evidence="7 8">
    <name type="scientific">Synechocystis salina LEGE 00031</name>
    <dbReference type="NCBI Taxonomy" id="1828736"/>
    <lineage>
        <taxon>Bacteria</taxon>
        <taxon>Bacillati</taxon>
        <taxon>Cyanobacteriota</taxon>
        <taxon>Cyanophyceae</taxon>
        <taxon>Synechococcales</taxon>
        <taxon>Merismopediaceae</taxon>
        <taxon>Synechocystis</taxon>
    </lineage>
</organism>
<dbReference type="GO" id="GO:0004633">
    <property type="term" value="F:phosphopantothenoylcysteine decarboxylase activity"/>
    <property type="evidence" value="ECO:0007669"/>
    <property type="project" value="UniProtKB-EC"/>
</dbReference>
<evidence type="ECO:0000313" key="8">
    <source>
        <dbReference type="Proteomes" id="UP000658720"/>
    </source>
</evidence>
<comment type="catalytic activity">
    <reaction evidence="3 4">
        <text>(R)-4'-phosphopantothenate + L-cysteine + CTP = N-[(R)-4-phosphopantothenoyl]-L-cysteine + CMP + diphosphate + H(+)</text>
        <dbReference type="Rhea" id="RHEA:19397"/>
        <dbReference type="ChEBI" id="CHEBI:10986"/>
        <dbReference type="ChEBI" id="CHEBI:15378"/>
        <dbReference type="ChEBI" id="CHEBI:33019"/>
        <dbReference type="ChEBI" id="CHEBI:35235"/>
        <dbReference type="ChEBI" id="CHEBI:37563"/>
        <dbReference type="ChEBI" id="CHEBI:59458"/>
        <dbReference type="ChEBI" id="CHEBI:60377"/>
        <dbReference type="EC" id="6.3.2.5"/>
    </reaction>
</comment>
<keyword evidence="3 4" id="KW-0285">Flavoprotein</keyword>
<name>A0ABR9VTT0_9SYNC</name>
<comment type="cofactor">
    <cofactor evidence="3">
        <name>FMN</name>
        <dbReference type="ChEBI" id="CHEBI:58210"/>
    </cofactor>
    <text evidence="3">Binds 1 FMN per subunit.</text>
</comment>
<dbReference type="InterPro" id="IPR007085">
    <property type="entry name" value="DNA/pantothenate-metab_flavo_C"/>
</dbReference>
<dbReference type="EMBL" id="JADEVV010000038">
    <property type="protein sequence ID" value="MBE9254757.1"/>
    <property type="molecule type" value="Genomic_DNA"/>
</dbReference>
<feature type="binding site" evidence="3">
    <location>
        <begin position="309"/>
        <end position="312"/>
    </location>
    <ligand>
        <name>CTP</name>
        <dbReference type="ChEBI" id="CHEBI:37563"/>
    </ligand>
</feature>
<keyword evidence="2 3" id="KW-0456">Lyase</keyword>
<protein>
    <recommendedName>
        <fullName evidence="3">Coenzyme A biosynthesis bifunctional protein CoaBC</fullName>
    </recommendedName>
    <alternativeName>
        <fullName evidence="3">DNA/pantothenate metabolism flavoprotein</fullName>
    </alternativeName>
    <alternativeName>
        <fullName evidence="3">Phosphopantothenoylcysteine synthetase/decarboxylase</fullName>
        <shortName evidence="3">PPCS-PPCDC</shortName>
    </alternativeName>
    <domain>
        <recommendedName>
            <fullName evidence="3">Phosphopantothenoylcysteine decarboxylase</fullName>
            <shortName evidence="3">PPC decarboxylase</shortName>
            <shortName evidence="3">PPC-DC</shortName>
            <ecNumber evidence="3">4.1.1.36</ecNumber>
        </recommendedName>
        <alternativeName>
            <fullName evidence="3">CoaC</fullName>
        </alternativeName>
    </domain>
    <domain>
        <recommendedName>
            <fullName evidence="3">Phosphopantothenate--cysteine ligase</fullName>
            <ecNumber evidence="3">6.3.2.5</ecNumber>
        </recommendedName>
        <alternativeName>
            <fullName evidence="3">CoaB</fullName>
        </alternativeName>
        <alternativeName>
            <fullName evidence="3">Phosphopantothenoylcysteine synthetase</fullName>
            <shortName evidence="3">PPC synthetase</shortName>
            <shortName evidence="3">PPC-S</shortName>
        </alternativeName>
    </domain>
</protein>
<feature type="active site" description="Proton donor" evidence="3">
    <location>
        <position position="159"/>
    </location>
</feature>
<dbReference type="RefSeq" id="WP_194020283.1">
    <property type="nucleotide sequence ID" value="NZ_JADEVV010000038.1"/>
</dbReference>
<dbReference type="InterPro" id="IPR005252">
    <property type="entry name" value="CoaBC"/>
</dbReference>
<reference evidence="7 8" key="1">
    <citation type="submission" date="2020-10" db="EMBL/GenBank/DDBJ databases">
        <authorList>
            <person name="Castelo-Branco R."/>
            <person name="Eusebio N."/>
            <person name="Adriana R."/>
            <person name="Vieira A."/>
            <person name="Brugerolle De Fraissinette N."/>
            <person name="Rezende De Castro R."/>
            <person name="Schneider M.P."/>
            <person name="Vasconcelos V."/>
            <person name="Leao P.N."/>
        </authorList>
    </citation>
    <scope>NUCLEOTIDE SEQUENCE [LARGE SCALE GENOMIC DNA]</scope>
    <source>
        <strain evidence="7 8">LEGE 00031</strain>
    </source>
</reference>
<feature type="binding site" evidence="3">
    <location>
        <position position="283"/>
    </location>
    <ligand>
        <name>CTP</name>
        <dbReference type="ChEBI" id="CHEBI:37563"/>
    </ligand>
</feature>
<comment type="caution">
    <text evidence="3">Lacks conserved residue(s) required for the propagation of feature annotation.</text>
</comment>
<comment type="cofactor">
    <cofactor evidence="3">
        <name>Mg(2+)</name>
        <dbReference type="ChEBI" id="CHEBI:18420"/>
    </cofactor>
</comment>
<evidence type="ECO:0000313" key="7">
    <source>
        <dbReference type="EMBL" id="MBE9254757.1"/>
    </source>
</evidence>
<dbReference type="InterPro" id="IPR003382">
    <property type="entry name" value="Flavoprotein"/>
</dbReference>
<dbReference type="Gene3D" id="3.40.50.1950">
    <property type="entry name" value="Flavin prenyltransferase-like"/>
    <property type="match status" value="1"/>
</dbReference>
<sequence>MVKGKRILIGVGGGIAAYKICEVVSQLFQQGAEVKVILTAGGEKFVTPLTFTTLARHPAYCDADFWQPIHHRPLHIDLGEWADIFLIAPLTAHTLAKLSHGFADDLLSNTVLASRCPILLAPAMNTDMWEQEAVQRNLQQLLTDRRYHLLAPNGGLLACDRRGMGRLAEPTQIINRLQALLFTQGQEDLRGKRILITAGGTQEYLDAVRFIGNPSTGKMGLTLAQSAGDRGATVTLIHGPIGDLSIPMGVTSVAVVNAEQMQQALMTQAPLADWIVMAAAVADVKPAQTVTGKMAKQDLPASLPLAPVPDLIAQVGKQKQPHQLLVGFAAQTGDIITPAQEKLQRKNLDVIVANPIDQPQAGFGSDSNQAVIIDRNGSQTAIAPCTKLAMAHQIWQYLLERVGS</sequence>
<evidence type="ECO:0000256" key="3">
    <source>
        <dbReference type="HAMAP-Rule" id="MF_02225"/>
    </source>
</evidence>
<feature type="domain" description="DNA/pantothenate metabolism flavoprotein C-terminal" evidence="6">
    <location>
        <begin position="189"/>
        <end position="399"/>
    </location>
</feature>
<evidence type="ECO:0000256" key="2">
    <source>
        <dbReference type="ARBA" id="ARBA00023239"/>
    </source>
</evidence>
<dbReference type="NCBIfam" id="TIGR00521">
    <property type="entry name" value="coaBC_dfp"/>
    <property type="match status" value="1"/>
</dbReference>
<keyword evidence="1 3" id="KW-0210">Decarboxylase</keyword>
<dbReference type="Gene3D" id="3.40.50.10300">
    <property type="entry name" value="CoaB-like"/>
    <property type="match status" value="1"/>
</dbReference>
<dbReference type="HAMAP" id="MF_02225">
    <property type="entry name" value="CoaBC"/>
    <property type="match status" value="1"/>
</dbReference>
<keyword evidence="3 4" id="KW-0288">FMN</keyword>
<dbReference type="PANTHER" id="PTHR14359">
    <property type="entry name" value="HOMO-OLIGOMERIC FLAVIN CONTAINING CYS DECARBOXYLASE FAMILY"/>
    <property type="match status" value="1"/>
</dbReference>
<dbReference type="SUPFAM" id="SSF52507">
    <property type="entry name" value="Homo-oligomeric flavin-containing Cys decarboxylases, HFCD"/>
    <property type="match status" value="1"/>
</dbReference>
<keyword evidence="3 4" id="KW-0436">Ligase</keyword>
<feature type="binding site" evidence="3">
    <location>
        <position position="346"/>
    </location>
    <ligand>
        <name>CTP</name>
        <dbReference type="ChEBI" id="CHEBI:37563"/>
    </ligand>
</feature>
<evidence type="ECO:0000256" key="4">
    <source>
        <dbReference type="RuleBase" id="RU364078"/>
    </source>
</evidence>
<dbReference type="GO" id="GO:0004632">
    <property type="term" value="F:phosphopantothenate--cysteine ligase activity"/>
    <property type="evidence" value="ECO:0007669"/>
    <property type="project" value="UniProtKB-EC"/>
</dbReference>
<comment type="similarity">
    <text evidence="3 4">In the N-terminal section; belongs to the HFCD (homo-oligomeric flavin containing Cys decarboxylase) superfamily.</text>
</comment>
<dbReference type="InterPro" id="IPR035929">
    <property type="entry name" value="CoaB-like_sf"/>
</dbReference>
<dbReference type="Proteomes" id="UP000658720">
    <property type="component" value="Unassembled WGS sequence"/>
</dbReference>
<dbReference type="SUPFAM" id="SSF102645">
    <property type="entry name" value="CoaB-like"/>
    <property type="match status" value="1"/>
</dbReference>
<dbReference type="InterPro" id="IPR036551">
    <property type="entry name" value="Flavin_trans-like"/>
</dbReference>
<comment type="function">
    <text evidence="4">Catalyzes two steps in the biosynthesis of coenzyme A. In the first step cysteine is conjugated to 4'-phosphopantothenate to form 4-phosphopantothenoylcysteine, in the latter compound is decarboxylated to form 4'-phosphopantotheine.</text>
</comment>
<feature type="binding site" evidence="3">
    <location>
        <position position="342"/>
    </location>
    <ligand>
        <name>CTP</name>
        <dbReference type="ChEBI" id="CHEBI:37563"/>
    </ligand>
</feature>
<gene>
    <name evidence="3 7" type="primary">coaBC</name>
    <name evidence="7" type="ORF">IQ217_13110</name>
</gene>
<feature type="region of interest" description="Phosphopantothenate--cysteine ligase" evidence="3">
    <location>
        <begin position="194"/>
        <end position="404"/>
    </location>
</feature>
<dbReference type="EC" id="4.1.1.36" evidence="3"/>
<feature type="domain" description="Flavoprotein" evidence="5">
    <location>
        <begin position="5"/>
        <end position="179"/>
    </location>
</feature>
<proteinExistence type="inferred from homology"/>
<feature type="region of interest" description="Phosphopantothenoylcysteine decarboxylase" evidence="3">
    <location>
        <begin position="1"/>
        <end position="193"/>
    </location>
</feature>
<feature type="binding site" evidence="3">
    <location>
        <position position="328"/>
    </location>
    <ligand>
        <name>CTP</name>
        <dbReference type="ChEBI" id="CHEBI:37563"/>
    </ligand>
</feature>
<keyword evidence="3" id="KW-0460">Magnesium</keyword>
<dbReference type="EC" id="6.3.2.5" evidence="3"/>
<feature type="binding site" evidence="3">
    <location>
        <position position="293"/>
    </location>
    <ligand>
        <name>CTP</name>
        <dbReference type="ChEBI" id="CHEBI:37563"/>
    </ligand>
</feature>
<comment type="similarity">
    <text evidence="3 4">In the C-terminal section; belongs to the PPC synthetase family.</text>
</comment>
<comment type="pathway">
    <text evidence="3 4">Cofactor biosynthesis; coenzyme A biosynthesis; CoA from (R)-pantothenate: step 2/5.</text>
</comment>
<comment type="pathway">
    <text evidence="3 4">Cofactor biosynthesis; coenzyme A biosynthesis; CoA from (R)-pantothenate: step 3/5.</text>
</comment>
<dbReference type="Pfam" id="PF04127">
    <property type="entry name" value="DFP"/>
    <property type="match status" value="1"/>
</dbReference>
<evidence type="ECO:0000259" key="5">
    <source>
        <dbReference type="Pfam" id="PF02441"/>
    </source>
</evidence>
<evidence type="ECO:0000256" key="1">
    <source>
        <dbReference type="ARBA" id="ARBA00022793"/>
    </source>
</evidence>
<evidence type="ECO:0000259" key="6">
    <source>
        <dbReference type="Pfam" id="PF04127"/>
    </source>
</evidence>
<dbReference type="PANTHER" id="PTHR14359:SF6">
    <property type="entry name" value="PHOSPHOPANTOTHENOYLCYSTEINE DECARBOXYLASE"/>
    <property type="match status" value="1"/>
</dbReference>
<keyword evidence="8" id="KW-1185">Reference proteome</keyword>
<keyword evidence="3" id="KW-0479">Metal-binding</keyword>